<organism evidence="2 3">
    <name type="scientific">Sneathia vaginalis</name>
    <dbReference type="NCBI Taxonomy" id="187101"/>
    <lineage>
        <taxon>Bacteria</taxon>
        <taxon>Fusobacteriati</taxon>
        <taxon>Fusobacteriota</taxon>
        <taxon>Fusobacteriia</taxon>
        <taxon>Fusobacteriales</taxon>
        <taxon>Leptotrichiaceae</taxon>
        <taxon>Sneathia</taxon>
    </lineage>
</organism>
<evidence type="ECO:0000313" key="2">
    <source>
        <dbReference type="EMBL" id="AKC95862.1"/>
    </source>
</evidence>
<accession>A0A0E3ZCU2</accession>
<feature type="chain" id="PRO_5002416829" description="Lipid/polyisoprenoid-binding YceI-like domain-containing protein" evidence="1">
    <location>
        <begin position="19"/>
        <end position="208"/>
    </location>
</feature>
<dbReference type="AlphaFoldDB" id="A0A0E3ZCU2"/>
<evidence type="ECO:0000256" key="1">
    <source>
        <dbReference type="SAM" id="SignalP"/>
    </source>
</evidence>
<proteinExistence type="predicted"/>
<keyword evidence="1" id="KW-0732">Signal</keyword>
<dbReference type="PATRIC" id="fig|1069640.6.peg.1015"/>
<name>A0A0E3ZCU2_9FUSO</name>
<evidence type="ECO:0000313" key="3">
    <source>
        <dbReference type="Proteomes" id="UP000033103"/>
    </source>
</evidence>
<dbReference type="OrthoDB" id="95407at2"/>
<feature type="signal peptide" evidence="1">
    <location>
        <begin position="1"/>
        <end position="18"/>
    </location>
</feature>
<dbReference type="RefSeq" id="WP_046328966.1">
    <property type="nucleotide sequence ID" value="NZ_CP011280.1"/>
</dbReference>
<dbReference type="KEGG" id="sns:VC03_05130"/>
<dbReference type="Proteomes" id="UP000033103">
    <property type="component" value="Chromosome"/>
</dbReference>
<keyword evidence="3" id="KW-1185">Reference proteome</keyword>
<dbReference type="EMBL" id="CP011280">
    <property type="protein sequence ID" value="AKC95862.1"/>
    <property type="molecule type" value="Genomic_DNA"/>
</dbReference>
<evidence type="ECO:0008006" key="4">
    <source>
        <dbReference type="Google" id="ProtNLM"/>
    </source>
</evidence>
<sequence length="208" mass="24171">MKKILLTLTFMLSFLTFAHEHHHEEAKLENAVNYHSVKGSLNTDLSIGTHEGELHAKIGEFGMVDVEKTENGYETANKLITIQKTKNGAHLKVAILLFDRSDYNSSKFEKEMNFHSYNGGFPHFHVDFLNKEYTKVRLQEKEGLTFNGKMTINEETKDRVFTEEKGRFTIILFSKYDDTKKMEKNLTRTAMFISEMDLTKLANHHHKH</sequence>
<reference evidence="2 3" key="1">
    <citation type="journal article" date="2012" name="BMC Genomics">
        <title>Genomic sequence analysis and characterization of Sneathia amnii sp. nov.</title>
        <authorList>
            <consortium name="Vaginal Microbiome Consortium (additional members)"/>
            <person name="Harwich M.D.Jr."/>
            <person name="Serrano M.G."/>
            <person name="Fettweis J.M."/>
            <person name="Alves J.M."/>
            <person name="Reimers M.A."/>
            <person name="Buck G.A."/>
            <person name="Jefferson K.K."/>
        </authorList>
    </citation>
    <scope>NUCLEOTIDE SEQUENCE [LARGE SCALE GENOMIC DNA]</scope>
    <source>
        <strain evidence="2 3">SN35</strain>
    </source>
</reference>
<dbReference type="HOGENOM" id="CLU_1320193_0_0_0"/>
<gene>
    <name evidence="2" type="ORF">VC03_05130</name>
</gene>
<protein>
    <recommendedName>
        <fullName evidence="4">Lipid/polyisoprenoid-binding YceI-like domain-containing protein</fullName>
    </recommendedName>
</protein>